<dbReference type="Pfam" id="PF10418">
    <property type="entry name" value="DHODB_Fe-S_bind"/>
    <property type="match status" value="1"/>
</dbReference>
<dbReference type="InterPro" id="IPR039261">
    <property type="entry name" value="FNR_nucleotide-bd"/>
</dbReference>
<dbReference type="InterPro" id="IPR019480">
    <property type="entry name" value="Dihydroorotate_DH_Fe-S-bd"/>
</dbReference>
<dbReference type="Gene3D" id="2.10.240.10">
    <property type="entry name" value="Dihydroorotate dehydrogenase, electron transfer subunit"/>
    <property type="match status" value="1"/>
</dbReference>
<dbReference type="InterPro" id="IPR037117">
    <property type="entry name" value="Dihydroorotate_DH_ele_sf"/>
</dbReference>
<accession>A0A2G9Y8K9</accession>
<reference evidence="2 3" key="1">
    <citation type="submission" date="2017-09" db="EMBL/GenBank/DDBJ databases">
        <title>Depth-based differentiation of microbial function through sediment-hosted aquifers and enrichment of novel symbionts in the deep terrestrial subsurface.</title>
        <authorList>
            <person name="Probst A.J."/>
            <person name="Ladd B."/>
            <person name="Jarett J.K."/>
            <person name="Geller-Mcgrath D.E."/>
            <person name="Sieber C.M."/>
            <person name="Emerson J.B."/>
            <person name="Anantharaman K."/>
            <person name="Thomas B.C."/>
            <person name="Malmstrom R."/>
            <person name="Stieglmeier M."/>
            <person name="Klingl A."/>
            <person name="Woyke T."/>
            <person name="Ryan C.M."/>
            <person name="Banfield J.F."/>
        </authorList>
    </citation>
    <scope>NUCLEOTIDE SEQUENCE [LARGE SCALE GENOMIC DNA]</scope>
    <source>
        <strain evidence="2">CG23_combo_of_CG06-09_8_20_14_all_48_7</strain>
    </source>
</reference>
<dbReference type="Proteomes" id="UP000230392">
    <property type="component" value="Unassembled WGS sequence"/>
</dbReference>
<dbReference type="InterPro" id="IPR050353">
    <property type="entry name" value="PyrK_electron_transfer"/>
</dbReference>
<dbReference type="PANTHER" id="PTHR43513:SF3">
    <property type="entry name" value="DIHYDROOROTATE DEHYDROGENASE B (NAD(+)), ELECTRON TRANSFER SUBUNIT-RELATED"/>
    <property type="match status" value="1"/>
</dbReference>
<proteinExistence type="predicted"/>
<gene>
    <name evidence="2" type="ORF">COX46_05460</name>
</gene>
<name>A0A2G9Y8K9_9BACT</name>
<sequence>LATSLLSKKIPSLGSKNILYACGPNPMLREVSRLAKRFGWQAYLSLETAMACGYGVCRGCAVLTREGYRLVCTDGPVFTSEQIIWEKYPVC</sequence>
<comment type="caution">
    <text evidence="2">The sequence shown here is derived from an EMBL/GenBank/DDBJ whole genome shotgun (WGS) entry which is preliminary data.</text>
</comment>
<feature type="non-terminal residue" evidence="2">
    <location>
        <position position="1"/>
    </location>
</feature>
<protein>
    <submittedName>
        <fullName evidence="2">Dihydroorotate dehydrogenase electron transfer subunit</fullName>
    </submittedName>
</protein>
<dbReference type="AlphaFoldDB" id="A0A2G9Y8K9"/>
<dbReference type="EMBL" id="PCRF01000267">
    <property type="protein sequence ID" value="PIP15588.1"/>
    <property type="molecule type" value="Genomic_DNA"/>
</dbReference>
<evidence type="ECO:0000259" key="1">
    <source>
        <dbReference type="Pfam" id="PF10418"/>
    </source>
</evidence>
<evidence type="ECO:0000313" key="2">
    <source>
        <dbReference type="EMBL" id="PIP15588.1"/>
    </source>
</evidence>
<dbReference type="SUPFAM" id="SSF52343">
    <property type="entry name" value="Ferredoxin reductase-like, C-terminal NADP-linked domain"/>
    <property type="match status" value="1"/>
</dbReference>
<evidence type="ECO:0000313" key="3">
    <source>
        <dbReference type="Proteomes" id="UP000230392"/>
    </source>
</evidence>
<organism evidence="2 3">
    <name type="scientific">bacterium (Candidatus Ratteibacteria) CG23_combo_of_CG06-09_8_20_14_all_48_7</name>
    <dbReference type="NCBI Taxonomy" id="2014292"/>
    <lineage>
        <taxon>Bacteria</taxon>
        <taxon>Candidatus Ratteibacteria</taxon>
    </lineage>
</organism>
<feature type="domain" description="Dihydroorotate dehydrogenase electron transfer subunit iron-sulphur cluster binding" evidence="1">
    <location>
        <begin position="47"/>
        <end position="83"/>
    </location>
</feature>
<dbReference type="PANTHER" id="PTHR43513">
    <property type="entry name" value="DIHYDROOROTATE DEHYDROGENASE B (NAD(+)), ELECTRON TRANSFER SUBUNIT"/>
    <property type="match status" value="1"/>
</dbReference>